<dbReference type="Proteomes" id="UP000052022">
    <property type="component" value="Unassembled WGS sequence"/>
</dbReference>
<evidence type="ECO:0000313" key="5">
    <source>
        <dbReference type="Proteomes" id="UP000052022"/>
    </source>
</evidence>
<keyword evidence="2 4" id="KW-0012">Acyltransferase</keyword>
<dbReference type="Pfam" id="PF00583">
    <property type="entry name" value="Acetyltransf_1"/>
    <property type="match status" value="1"/>
</dbReference>
<evidence type="ECO:0000259" key="3">
    <source>
        <dbReference type="PROSITE" id="PS51186"/>
    </source>
</evidence>
<gene>
    <name evidence="4" type="primary">ttr</name>
    <name evidence="4" type="ORF">TRM7557_02248</name>
</gene>
<dbReference type="EMBL" id="CYSD01000037">
    <property type="protein sequence ID" value="CUH79191.1"/>
    <property type="molecule type" value="Genomic_DNA"/>
</dbReference>
<organism evidence="4 5">
    <name type="scientific">Tritonibacter multivorans</name>
    <dbReference type="NCBI Taxonomy" id="928856"/>
    <lineage>
        <taxon>Bacteria</taxon>
        <taxon>Pseudomonadati</taxon>
        <taxon>Pseudomonadota</taxon>
        <taxon>Alphaproteobacteria</taxon>
        <taxon>Rhodobacterales</taxon>
        <taxon>Paracoccaceae</taxon>
        <taxon>Tritonibacter</taxon>
    </lineage>
</organism>
<dbReference type="GO" id="GO:0016747">
    <property type="term" value="F:acyltransferase activity, transferring groups other than amino-acyl groups"/>
    <property type="evidence" value="ECO:0007669"/>
    <property type="project" value="InterPro"/>
</dbReference>
<dbReference type="InterPro" id="IPR000182">
    <property type="entry name" value="GNAT_dom"/>
</dbReference>
<name>A0A0P1GDK4_9RHOB</name>
<protein>
    <submittedName>
        <fullName evidence="4">Acetyltransferase</fullName>
        <ecNumber evidence="4">2.3.1.-</ecNumber>
    </submittedName>
</protein>
<reference evidence="4 5" key="1">
    <citation type="submission" date="2015-09" db="EMBL/GenBank/DDBJ databases">
        <authorList>
            <consortium name="Swine Surveillance"/>
        </authorList>
    </citation>
    <scope>NUCLEOTIDE SEQUENCE [LARGE SCALE GENOMIC DNA]</scope>
    <source>
        <strain evidence="4 5">CECT 7557</strain>
    </source>
</reference>
<dbReference type="PROSITE" id="PS51186">
    <property type="entry name" value="GNAT"/>
    <property type="match status" value="1"/>
</dbReference>
<evidence type="ECO:0000256" key="2">
    <source>
        <dbReference type="ARBA" id="ARBA00023315"/>
    </source>
</evidence>
<dbReference type="CDD" id="cd04301">
    <property type="entry name" value="NAT_SF"/>
    <property type="match status" value="1"/>
</dbReference>
<evidence type="ECO:0000256" key="1">
    <source>
        <dbReference type="ARBA" id="ARBA00022679"/>
    </source>
</evidence>
<dbReference type="InterPro" id="IPR050832">
    <property type="entry name" value="Bact_Acetyltransf"/>
</dbReference>
<dbReference type="STRING" id="928856.SAMN04488049_101470"/>
<keyword evidence="1 4" id="KW-0808">Transferase</keyword>
<dbReference type="PANTHER" id="PTHR43877">
    <property type="entry name" value="AMINOALKYLPHOSPHONATE N-ACETYLTRANSFERASE-RELATED-RELATED"/>
    <property type="match status" value="1"/>
</dbReference>
<keyword evidence="5" id="KW-1185">Reference proteome</keyword>
<dbReference type="OrthoDB" id="3389160at2"/>
<dbReference type="InterPro" id="IPR016181">
    <property type="entry name" value="Acyl_CoA_acyltransferase"/>
</dbReference>
<feature type="domain" description="N-acetyltransferase" evidence="3">
    <location>
        <begin position="3"/>
        <end position="177"/>
    </location>
</feature>
<dbReference type="SUPFAM" id="SSF55729">
    <property type="entry name" value="Acyl-CoA N-acyltransferases (Nat)"/>
    <property type="match status" value="1"/>
</dbReference>
<accession>A0A0P1GDK4</accession>
<dbReference type="EC" id="2.3.1.-" evidence="4"/>
<sequence>MRFEISRLNPQDTNDSLLWDGLATVLWACVHGGASVGFVLPFSEAEARAFWTNKVLPQVVAGGTSMWVAHSEGRIVGTVQLQHDLPPNQPHRADVAKLLVHPDARRNGMARALMDALEAEARARNKRLLVLDTRSGDPSQTLYERMGFAVAGAIPGYCLNPFDKTPEATTYLFKTLA</sequence>
<dbReference type="Gene3D" id="3.40.630.30">
    <property type="match status" value="1"/>
</dbReference>
<dbReference type="AlphaFoldDB" id="A0A0P1GDK4"/>
<evidence type="ECO:0000313" key="4">
    <source>
        <dbReference type="EMBL" id="CUH79191.1"/>
    </source>
</evidence>
<dbReference type="RefSeq" id="WP_058290295.1">
    <property type="nucleotide sequence ID" value="NZ_CYSD01000037.1"/>
</dbReference>
<proteinExistence type="predicted"/>